<dbReference type="Pfam" id="PF00005">
    <property type="entry name" value="ABC_tran"/>
    <property type="match status" value="2"/>
</dbReference>
<feature type="domain" description="ABC transporter" evidence="3">
    <location>
        <begin position="2"/>
        <end position="260"/>
    </location>
</feature>
<comment type="caution">
    <text evidence="4">The sequence shown here is derived from an EMBL/GenBank/DDBJ whole genome shotgun (WGS) entry which is preliminary data.</text>
</comment>
<keyword evidence="5" id="KW-1185">Reference proteome</keyword>
<name>A0ABV1RWF0_9BACT</name>
<proteinExistence type="predicted"/>
<dbReference type="SMART" id="SM00382">
    <property type="entry name" value="AAA"/>
    <property type="match status" value="2"/>
</dbReference>
<dbReference type="PANTHER" id="PTHR42855">
    <property type="entry name" value="ABC TRANSPORTER ATP-BINDING SUBUNIT"/>
    <property type="match status" value="1"/>
</dbReference>
<evidence type="ECO:0000313" key="4">
    <source>
        <dbReference type="EMBL" id="MER2998491.1"/>
    </source>
</evidence>
<dbReference type="Pfam" id="PF12848">
    <property type="entry name" value="ABC_tran_Xtn"/>
    <property type="match status" value="1"/>
</dbReference>
<protein>
    <submittedName>
        <fullName evidence="4">ABC-F family ATP-binding cassette domain-containing protein</fullName>
    </submittedName>
</protein>
<dbReference type="InterPro" id="IPR003593">
    <property type="entry name" value="AAA+_ATPase"/>
</dbReference>
<dbReference type="EMBL" id="JBEOKT010000011">
    <property type="protein sequence ID" value="MER2998491.1"/>
    <property type="molecule type" value="Genomic_DNA"/>
</dbReference>
<evidence type="ECO:0000256" key="1">
    <source>
        <dbReference type="ARBA" id="ARBA00022741"/>
    </source>
</evidence>
<dbReference type="Gene3D" id="3.40.50.300">
    <property type="entry name" value="P-loop containing nucleotide triphosphate hydrolases"/>
    <property type="match status" value="2"/>
</dbReference>
<gene>
    <name evidence="4" type="ORF">ABS362_13120</name>
</gene>
<evidence type="ECO:0000259" key="3">
    <source>
        <dbReference type="PROSITE" id="PS50893"/>
    </source>
</evidence>
<evidence type="ECO:0000313" key="5">
    <source>
        <dbReference type="Proteomes" id="UP001476807"/>
    </source>
</evidence>
<keyword evidence="1" id="KW-0547">Nucleotide-binding</keyword>
<dbReference type="Proteomes" id="UP001476807">
    <property type="component" value="Unassembled WGS sequence"/>
</dbReference>
<dbReference type="CDD" id="cd03221">
    <property type="entry name" value="ABCF_EF-3"/>
    <property type="match status" value="2"/>
</dbReference>
<dbReference type="InterPro" id="IPR027417">
    <property type="entry name" value="P-loop_NTPase"/>
</dbReference>
<dbReference type="InterPro" id="IPR051309">
    <property type="entry name" value="ABCF_ATPase"/>
</dbReference>
<dbReference type="InterPro" id="IPR032781">
    <property type="entry name" value="ABC_tran_Xtn"/>
</dbReference>
<accession>A0ABV1RWF0</accession>
<evidence type="ECO:0000256" key="2">
    <source>
        <dbReference type="ARBA" id="ARBA00022840"/>
    </source>
</evidence>
<dbReference type="SUPFAM" id="SSF52540">
    <property type="entry name" value="P-loop containing nucleoside triphosphate hydrolases"/>
    <property type="match status" value="2"/>
</dbReference>
<dbReference type="PROSITE" id="PS50893">
    <property type="entry name" value="ABC_TRANSPORTER_2"/>
    <property type="match status" value="2"/>
</dbReference>
<dbReference type="PROSITE" id="PS00211">
    <property type="entry name" value="ABC_TRANSPORTER_1"/>
    <property type="match status" value="2"/>
</dbReference>
<dbReference type="InterPro" id="IPR017871">
    <property type="entry name" value="ABC_transporter-like_CS"/>
</dbReference>
<dbReference type="InterPro" id="IPR003439">
    <property type="entry name" value="ABC_transporter-like_ATP-bd"/>
</dbReference>
<keyword evidence="2 4" id="KW-0067">ATP-binding</keyword>
<sequence>MISVDAVAVEFNGSTLFSNVSFNINENDRIALMGKNGAGKSTLLKIIAGASKPTRGKISAPKEAVIAYLPQHLLTEDNCTVFEEASKAFAKVLDMKTQMDELNAQLETRTDYDSDDYYKLIEQVSELGEKYYSIEEINFDAEVEKTLLGLGFLRSDFTRPTSEFSGGWRMRIELAKILLQKPDLILLDEPTNHMDIESIQWLEDFLVNNAKAVIVISHDKTFVDNITNRTIEVTMGRIYDYKVNYSQYLQLRKERREQQQKQYDDQQKEIADIQGFIDRFKGTYSKTLQVQSRVKMLEKMEIIEVDEVDTSALNLKFPPAPRSGNYPVIAEGLTKKYGDHTVFSDASLTIERGEKIAFVGKNGEGKSTLVKAIMGEIDFDGKLQLGHNCMIGYFAQNQASLLDEDLTVFQTIDEIAIGDVRTRVKDLLGAFMFSGDTIEKKVKVLSGGEKTRLAMIRLLLQPVNLLILDEPTNHLDIKTKDILKDALKAFDGTLILVSHDRDFLDGLANKVFEFGNKRIREHFEDINGFLRNKKMENLREIERTVAK</sequence>
<organism evidence="4 5">
    <name type="scientific">Pontibacter populi</name>
    <dbReference type="NCBI Taxonomy" id="890055"/>
    <lineage>
        <taxon>Bacteria</taxon>
        <taxon>Pseudomonadati</taxon>
        <taxon>Bacteroidota</taxon>
        <taxon>Cytophagia</taxon>
        <taxon>Cytophagales</taxon>
        <taxon>Hymenobacteraceae</taxon>
        <taxon>Pontibacter</taxon>
    </lineage>
</organism>
<dbReference type="RefSeq" id="WP_350412954.1">
    <property type="nucleotide sequence ID" value="NZ_JBEOKT010000011.1"/>
</dbReference>
<dbReference type="PANTHER" id="PTHR42855:SF2">
    <property type="entry name" value="DRUG RESISTANCE ABC TRANSPORTER,ATP-BINDING PROTEIN"/>
    <property type="match status" value="1"/>
</dbReference>
<reference evidence="4 5" key="1">
    <citation type="submission" date="2024-06" db="EMBL/GenBank/DDBJ databases">
        <title>Pontibacter populi HYL7-15.</title>
        <authorList>
            <person name="Kim M.K."/>
        </authorList>
    </citation>
    <scope>NUCLEOTIDE SEQUENCE [LARGE SCALE GENOMIC DNA]</scope>
    <source>
        <strain evidence="4 5">HYL7-15</strain>
    </source>
</reference>
<dbReference type="GO" id="GO:0005524">
    <property type="term" value="F:ATP binding"/>
    <property type="evidence" value="ECO:0007669"/>
    <property type="project" value="UniProtKB-KW"/>
</dbReference>
<feature type="domain" description="ABC transporter" evidence="3">
    <location>
        <begin position="328"/>
        <end position="541"/>
    </location>
</feature>